<evidence type="ECO:0000313" key="3">
    <source>
        <dbReference type="Proteomes" id="UP000823757"/>
    </source>
</evidence>
<sequence>MKKVFFTLIAGCLMSGSLFSAQARTAESVSTEENQAAETCPDRTGRRSMAYRGFIGGMMLHTGFVCSNDVTVTSLSGASQKVSLSGAPFGIGGAIRFMFGKHLRVGAEGYVSTLTYGEYQSHAETGWGGILADCAWKIGKCRLFVGGTVGGGSQTNTTILSPIVDDYIAEENISYRKYNFLAVDPFAGVEFSVTRKVNIVLKLDYLLNVSNPQDDFVTGPRLYVGFMFGHAD</sequence>
<protein>
    <recommendedName>
        <fullName evidence="4">Outer membrane protein beta-barrel domain-containing protein</fullName>
    </recommendedName>
</protein>
<dbReference type="AlphaFoldDB" id="A0A9D9IM04"/>
<feature type="chain" id="PRO_5039666913" description="Outer membrane protein beta-barrel domain-containing protein" evidence="1">
    <location>
        <begin position="24"/>
        <end position="232"/>
    </location>
</feature>
<feature type="signal peptide" evidence="1">
    <location>
        <begin position="1"/>
        <end position="23"/>
    </location>
</feature>
<dbReference type="Proteomes" id="UP000823757">
    <property type="component" value="Unassembled WGS sequence"/>
</dbReference>
<evidence type="ECO:0000313" key="2">
    <source>
        <dbReference type="EMBL" id="MBO8474073.1"/>
    </source>
</evidence>
<proteinExistence type="predicted"/>
<name>A0A9D9IM04_9BACT</name>
<evidence type="ECO:0008006" key="4">
    <source>
        <dbReference type="Google" id="ProtNLM"/>
    </source>
</evidence>
<reference evidence="2" key="1">
    <citation type="submission" date="2020-10" db="EMBL/GenBank/DDBJ databases">
        <authorList>
            <person name="Gilroy R."/>
        </authorList>
    </citation>
    <scope>NUCLEOTIDE SEQUENCE</scope>
    <source>
        <strain evidence="2">B1-13419</strain>
    </source>
</reference>
<reference evidence="2" key="2">
    <citation type="journal article" date="2021" name="PeerJ">
        <title>Extensive microbial diversity within the chicken gut microbiome revealed by metagenomics and culture.</title>
        <authorList>
            <person name="Gilroy R."/>
            <person name="Ravi A."/>
            <person name="Getino M."/>
            <person name="Pursley I."/>
            <person name="Horton D.L."/>
            <person name="Alikhan N.F."/>
            <person name="Baker D."/>
            <person name="Gharbi K."/>
            <person name="Hall N."/>
            <person name="Watson M."/>
            <person name="Adriaenssens E.M."/>
            <person name="Foster-Nyarko E."/>
            <person name="Jarju S."/>
            <person name="Secka A."/>
            <person name="Antonio M."/>
            <person name="Oren A."/>
            <person name="Chaudhuri R.R."/>
            <person name="La Ragione R."/>
            <person name="Hildebrand F."/>
            <person name="Pallen M.J."/>
        </authorList>
    </citation>
    <scope>NUCLEOTIDE SEQUENCE</scope>
    <source>
        <strain evidence="2">B1-13419</strain>
    </source>
</reference>
<organism evidence="2 3">
    <name type="scientific">Candidatus Cryptobacteroides faecigallinarum</name>
    <dbReference type="NCBI Taxonomy" id="2840763"/>
    <lineage>
        <taxon>Bacteria</taxon>
        <taxon>Pseudomonadati</taxon>
        <taxon>Bacteroidota</taxon>
        <taxon>Bacteroidia</taxon>
        <taxon>Bacteroidales</taxon>
        <taxon>Candidatus Cryptobacteroides</taxon>
    </lineage>
</organism>
<comment type="caution">
    <text evidence="2">The sequence shown here is derived from an EMBL/GenBank/DDBJ whole genome shotgun (WGS) entry which is preliminary data.</text>
</comment>
<accession>A0A9D9IM04</accession>
<keyword evidence="1" id="KW-0732">Signal</keyword>
<gene>
    <name evidence="2" type="ORF">IAB91_02120</name>
</gene>
<evidence type="ECO:0000256" key="1">
    <source>
        <dbReference type="SAM" id="SignalP"/>
    </source>
</evidence>
<dbReference type="EMBL" id="JADIMD010000029">
    <property type="protein sequence ID" value="MBO8474073.1"/>
    <property type="molecule type" value="Genomic_DNA"/>
</dbReference>